<feature type="domain" description="DUF3444" evidence="2">
    <location>
        <begin position="408"/>
        <end position="481"/>
    </location>
</feature>
<dbReference type="AlphaFoldDB" id="A0AAW1WVA8"/>
<dbReference type="Pfam" id="PF11926">
    <property type="entry name" value="DUF3444"/>
    <property type="match status" value="2"/>
</dbReference>
<dbReference type="InterPro" id="IPR024593">
    <property type="entry name" value="DUF3444"/>
</dbReference>
<sequence length="482" mass="53333">MECNKDEAARVKEMVEEKLAAKDHMGAKKLALKAQNLFPGLWGIPQMLAVLDVYISAENKINGEADWYGILEAWSLLSDKAKRVAYDQKIRNVRVPLNVWTTVAPGFPNFTQSTNFSVAKASKATTGKSSAAFANNQSYYQPSLRTAGGFTAGHAPSVVQVAQTATRMHHAFNQVGDASRTGYVNNAAKRRCMDDVGVSRYGKDTKNQMDWVAGGAGGANFRSDRVNETSDTIFTGNDISLDVWKEMNEQGSYSVAETASKEVENGNARGKSSGNIDVQCDRNMSGNGKQVDTKNIGTCDRKQSGTTSVSSDSDAETSEEIISISVLDPDFHNFDKDRTEDSFGENQVWAAYDEDNAMPRHYAIIHSVTSLNPFTLRISWLISKTNRELGPLSWVSSGFSKTCGEFRGDVWALYRNWSPDWNELTANEVIHKYDMVEVVEDYSEQLGVAVTPLVKVSGLKTVYHRHLDPITVMLRIPKNEIF</sequence>
<accession>A0AAW1WVA8</accession>
<evidence type="ECO:0000259" key="2">
    <source>
        <dbReference type="Pfam" id="PF11926"/>
    </source>
</evidence>
<dbReference type="EMBL" id="JBEDUW010000005">
    <property type="protein sequence ID" value="KAK9928158.1"/>
    <property type="molecule type" value="Genomic_DNA"/>
</dbReference>
<dbReference type="PANTHER" id="PTHR44137:SF58">
    <property type="entry name" value="J DOMAIN-CONTAINING PROTEIN"/>
    <property type="match status" value="1"/>
</dbReference>
<evidence type="ECO:0000256" key="1">
    <source>
        <dbReference type="SAM" id="MobiDB-lite"/>
    </source>
</evidence>
<dbReference type="PANTHER" id="PTHR44137">
    <property type="entry name" value="BNAC03G44070D PROTEIN"/>
    <property type="match status" value="1"/>
</dbReference>
<proteinExistence type="predicted"/>
<evidence type="ECO:0000313" key="3">
    <source>
        <dbReference type="EMBL" id="KAK9928158.1"/>
    </source>
</evidence>
<comment type="caution">
    <text evidence="3">The sequence shown here is derived from an EMBL/GenBank/DDBJ whole genome shotgun (WGS) entry which is preliminary data.</text>
</comment>
<evidence type="ECO:0000313" key="4">
    <source>
        <dbReference type="Proteomes" id="UP001457282"/>
    </source>
</evidence>
<reference evidence="3 4" key="1">
    <citation type="journal article" date="2023" name="G3 (Bethesda)">
        <title>A chromosome-length genome assembly and annotation of blackberry (Rubus argutus, cv. 'Hillquist').</title>
        <authorList>
            <person name="Bruna T."/>
            <person name="Aryal R."/>
            <person name="Dudchenko O."/>
            <person name="Sargent D.J."/>
            <person name="Mead D."/>
            <person name="Buti M."/>
            <person name="Cavallini A."/>
            <person name="Hytonen T."/>
            <person name="Andres J."/>
            <person name="Pham M."/>
            <person name="Weisz D."/>
            <person name="Mascagni F."/>
            <person name="Usai G."/>
            <person name="Natali L."/>
            <person name="Bassil N."/>
            <person name="Fernandez G.E."/>
            <person name="Lomsadze A."/>
            <person name="Armour M."/>
            <person name="Olukolu B."/>
            <person name="Poorten T."/>
            <person name="Britton C."/>
            <person name="Davik J."/>
            <person name="Ashrafi H."/>
            <person name="Aiden E.L."/>
            <person name="Borodovsky M."/>
            <person name="Worthington M."/>
        </authorList>
    </citation>
    <scope>NUCLEOTIDE SEQUENCE [LARGE SCALE GENOMIC DNA]</scope>
    <source>
        <strain evidence="3">PI 553951</strain>
    </source>
</reference>
<organism evidence="3 4">
    <name type="scientific">Rubus argutus</name>
    <name type="common">Southern blackberry</name>
    <dbReference type="NCBI Taxonomy" id="59490"/>
    <lineage>
        <taxon>Eukaryota</taxon>
        <taxon>Viridiplantae</taxon>
        <taxon>Streptophyta</taxon>
        <taxon>Embryophyta</taxon>
        <taxon>Tracheophyta</taxon>
        <taxon>Spermatophyta</taxon>
        <taxon>Magnoliopsida</taxon>
        <taxon>eudicotyledons</taxon>
        <taxon>Gunneridae</taxon>
        <taxon>Pentapetalae</taxon>
        <taxon>rosids</taxon>
        <taxon>fabids</taxon>
        <taxon>Rosales</taxon>
        <taxon>Rosaceae</taxon>
        <taxon>Rosoideae</taxon>
        <taxon>Rosoideae incertae sedis</taxon>
        <taxon>Rubus</taxon>
    </lineage>
</organism>
<feature type="domain" description="DUF3444" evidence="2">
    <location>
        <begin position="323"/>
        <end position="407"/>
    </location>
</feature>
<name>A0AAW1WVA8_RUBAR</name>
<gene>
    <name evidence="3" type="ORF">M0R45_025304</name>
</gene>
<dbReference type="Proteomes" id="UP001457282">
    <property type="component" value="Unassembled WGS sequence"/>
</dbReference>
<keyword evidence="4" id="KW-1185">Reference proteome</keyword>
<feature type="compositionally biased region" description="Polar residues" evidence="1">
    <location>
        <begin position="270"/>
        <end position="296"/>
    </location>
</feature>
<feature type="region of interest" description="Disordered" evidence="1">
    <location>
        <begin position="259"/>
        <end position="315"/>
    </location>
</feature>
<protein>
    <recommendedName>
        <fullName evidence="2">DUF3444 domain-containing protein</fullName>
    </recommendedName>
</protein>